<name>T5LGV1_ACTVI</name>
<reference evidence="2 3" key="2">
    <citation type="submission" date="2011-10" db="EMBL/GenBank/DDBJ databases">
        <title>The Genome Sequence of Actinomyces viscosus C505.</title>
        <authorList>
            <consortium name="The Broad Institute Genome Sequencing Platform"/>
            <consortium name="The Broad Institute Genome Sequencing Center for Infectious Disease"/>
            <person name="Earl A."/>
            <person name="Ward D."/>
            <person name="Feldgarden M."/>
            <person name="Gevers D."/>
            <person name="Sibley C.D."/>
            <person name="Field T.R."/>
            <person name="Grinwis M."/>
            <person name="Eshaghurshan C.S."/>
            <person name="Surette M.G."/>
            <person name="Young S.K."/>
            <person name="Zeng Q."/>
            <person name="Gargeya S."/>
            <person name="Fitzgerald M."/>
            <person name="Haas B."/>
            <person name="Abouelleil A."/>
            <person name="Alvarado L."/>
            <person name="Arachchi H.M."/>
            <person name="Berlin A."/>
            <person name="Brown A."/>
            <person name="Chapman S.B."/>
            <person name="Chen Z."/>
            <person name="Dunbar C."/>
            <person name="Freedman E."/>
            <person name="Gearin G."/>
            <person name="Goldberg J."/>
            <person name="Griggs A."/>
            <person name="Gujja S."/>
            <person name="Heiman D."/>
            <person name="Howarth C."/>
            <person name="Larson L."/>
            <person name="Lui A."/>
            <person name="MacDonald P.J.P."/>
            <person name="Montmayeur A."/>
            <person name="Murphy C."/>
            <person name="Neiman D."/>
            <person name="Pearson M."/>
            <person name="Priest M."/>
            <person name="Roberts A."/>
            <person name="Saif S."/>
            <person name="Shea T."/>
            <person name="Shenoy N."/>
            <person name="Sisk P."/>
            <person name="Stolte C."/>
            <person name="Sykes S."/>
            <person name="Wortman J."/>
            <person name="Nusbaum C."/>
            <person name="Birren B."/>
        </authorList>
    </citation>
    <scope>NUCLEOTIDE SEQUENCE [LARGE SCALE GENOMIC DNA]</scope>
    <source>
        <strain evidence="2 3">C505</strain>
    </source>
</reference>
<evidence type="ECO:0000256" key="1">
    <source>
        <dbReference type="SAM" id="SignalP"/>
    </source>
</evidence>
<evidence type="ECO:0000313" key="3">
    <source>
        <dbReference type="Proteomes" id="UP000004668"/>
    </source>
</evidence>
<comment type="caution">
    <text evidence="2">The sequence shown here is derived from an EMBL/GenBank/DDBJ whole genome shotgun (WGS) entry which is preliminary data.</text>
</comment>
<keyword evidence="1" id="KW-0732">Signal</keyword>
<dbReference type="EMBL" id="ACRE02000012">
    <property type="protein sequence ID" value="EQM96889.1"/>
    <property type="molecule type" value="Genomic_DNA"/>
</dbReference>
<dbReference type="AlphaFoldDB" id="T5LGV1"/>
<dbReference type="HOGENOM" id="CLU_3243479_0_0_11"/>
<evidence type="ECO:0000313" key="2">
    <source>
        <dbReference type="EMBL" id="EQM96889.1"/>
    </source>
</evidence>
<organism evidence="2 3">
    <name type="scientific">Actinomyces viscosus C505</name>
    <dbReference type="NCBI Taxonomy" id="562973"/>
    <lineage>
        <taxon>Bacteria</taxon>
        <taxon>Bacillati</taxon>
        <taxon>Actinomycetota</taxon>
        <taxon>Actinomycetes</taxon>
        <taxon>Actinomycetales</taxon>
        <taxon>Actinomycetaceae</taxon>
        <taxon>Actinomyces</taxon>
    </lineage>
</organism>
<gene>
    <name evidence="2" type="ORF">HMPREF0059_02640</name>
</gene>
<feature type="chain" id="PRO_5004607227" evidence="1">
    <location>
        <begin position="36"/>
        <end position="44"/>
    </location>
</feature>
<proteinExistence type="predicted"/>
<protein>
    <submittedName>
        <fullName evidence="2">Uncharacterized protein</fullName>
    </submittedName>
</protein>
<feature type="signal peptide" evidence="1">
    <location>
        <begin position="1"/>
        <end position="35"/>
    </location>
</feature>
<feature type="non-terminal residue" evidence="2">
    <location>
        <position position="44"/>
    </location>
</feature>
<accession>T5LGV1</accession>
<reference evidence="3" key="1">
    <citation type="submission" date="2010-02" db="EMBL/GenBank/DDBJ databases">
        <title>The Genome Sequence of Prevotella oris strain C735.</title>
        <authorList>
            <consortium name="The Broad Institute Genome Sequencing Platform"/>
            <person name="Ward D."/>
            <person name="Feldgarden M."/>
            <person name="Earl A."/>
            <person name="Young S.K."/>
            <person name="Zeng Q."/>
            <person name="Koehrsen M."/>
            <person name="Alvarado L."/>
            <person name="Berlin A."/>
            <person name="Bochicchio J."/>
            <person name="Borenstein D."/>
            <person name="Chapman S.B."/>
            <person name="Chen Z."/>
            <person name="Engels R."/>
            <person name="Freedman E."/>
            <person name="Gellesch M."/>
            <person name="Goldberg J."/>
            <person name="Griggs A."/>
            <person name="Gujja S."/>
            <person name="Heilman E."/>
            <person name="Heiman D."/>
            <person name="Hepburn T."/>
            <person name="Howarth C."/>
            <person name="Jen D."/>
            <person name="Larson L."/>
            <person name="Mehta T."/>
            <person name="Park D."/>
            <person name="Pearson M."/>
            <person name="Roberts A."/>
            <person name="Saif S."/>
            <person name="Shea T."/>
            <person name="Shenoy N."/>
            <person name="Sisk P."/>
            <person name="Stolte C."/>
            <person name="Sykes S."/>
            <person name="Thomson T."/>
            <person name="Walk T."/>
            <person name="White J."/>
            <person name="Yandava C."/>
            <person name="Sibley C.D."/>
            <person name="Field T.R."/>
            <person name="Grinwis M."/>
            <person name="Eshaghurshan C.S."/>
            <person name="Surette M.G."/>
            <person name="Haas B."/>
            <person name="Nusbaum C."/>
            <person name="Birren B."/>
        </authorList>
    </citation>
    <scope>NUCLEOTIDE SEQUENCE [LARGE SCALE GENOMIC DNA]</scope>
    <source>
        <strain evidence="3">C505</strain>
    </source>
</reference>
<dbReference type="Proteomes" id="UP000004668">
    <property type="component" value="Unassembled WGS sequence"/>
</dbReference>
<sequence length="44" mass="4301">MIPPTLMTARRRRCALAAIAVCLGSSIAAVGPAQAAPAAGAQVP</sequence>